<dbReference type="InterPro" id="IPR036249">
    <property type="entry name" value="Thioredoxin-like_sf"/>
</dbReference>
<evidence type="ECO:0000256" key="1">
    <source>
        <dbReference type="SAM" id="SignalP"/>
    </source>
</evidence>
<protein>
    <submittedName>
        <fullName evidence="3">Peroxiredoxin</fullName>
    </submittedName>
</protein>
<evidence type="ECO:0000313" key="3">
    <source>
        <dbReference type="EMBL" id="PPK86598.1"/>
    </source>
</evidence>
<keyword evidence="4" id="KW-1185">Reference proteome</keyword>
<evidence type="ECO:0000259" key="2">
    <source>
        <dbReference type="PROSITE" id="PS51352"/>
    </source>
</evidence>
<sequence>MRYHVLLLSLWALMLSACSSDSGGGTTIDVHLQDAAGLSANLDRIILGGEKEMLRSATIDDGGHFTFAFDQPLADGLYQIRVGAQKATLALADTDREITIDGQLGSFGDYDFTVDGSDSALETAETVRTISQVKGLEELERTIDAVENDYTAAYITFNSLLRAGEQGLPIHERVVARLPQDDANRINYTQYLDQLRQQIAFQKSQQLIQPGNPAPDLSLPGPDGGTVSLSDLRGQVVLLDFWAAWCRPCRQENPNVVKVYDRYKDQGFTVFSVSLDGVDDRQAERLTPEQLEEARENHRQKWIAAIEQDGLSWDNHGSELKFWSGEASAKYGVRAIPATFLIDREGNIAEVGLRGAASIERALQKVL</sequence>
<accession>A0A2S6I611</accession>
<gene>
    <name evidence="3" type="ORF">CLV84_3533</name>
</gene>
<dbReference type="GO" id="GO:0016209">
    <property type="term" value="F:antioxidant activity"/>
    <property type="evidence" value="ECO:0007669"/>
    <property type="project" value="InterPro"/>
</dbReference>
<dbReference type="PANTHER" id="PTHR42852:SF13">
    <property type="entry name" value="PROTEIN DIPZ"/>
    <property type="match status" value="1"/>
</dbReference>
<dbReference type="PROSITE" id="PS51352">
    <property type="entry name" value="THIOREDOXIN_2"/>
    <property type="match status" value="1"/>
</dbReference>
<reference evidence="3 4" key="1">
    <citation type="submission" date="2018-02" db="EMBL/GenBank/DDBJ databases">
        <title>Genomic Encyclopedia of Archaeal and Bacterial Type Strains, Phase II (KMG-II): from individual species to whole genera.</title>
        <authorList>
            <person name="Goeker M."/>
        </authorList>
    </citation>
    <scope>NUCLEOTIDE SEQUENCE [LARGE SCALE GENOMIC DNA]</scope>
    <source>
        <strain evidence="3 4">DSM 29526</strain>
    </source>
</reference>
<feature type="domain" description="Thioredoxin" evidence="2">
    <location>
        <begin position="208"/>
        <end position="367"/>
    </location>
</feature>
<feature type="chain" id="PRO_5015584120" evidence="1">
    <location>
        <begin position="20"/>
        <end position="367"/>
    </location>
</feature>
<dbReference type="AlphaFoldDB" id="A0A2S6I611"/>
<dbReference type="InterPro" id="IPR013766">
    <property type="entry name" value="Thioredoxin_domain"/>
</dbReference>
<dbReference type="Pfam" id="PF00578">
    <property type="entry name" value="AhpC-TSA"/>
    <property type="match status" value="1"/>
</dbReference>
<dbReference type="PROSITE" id="PS51257">
    <property type="entry name" value="PROKAR_LIPOPROTEIN"/>
    <property type="match status" value="1"/>
</dbReference>
<name>A0A2S6I611_9BACT</name>
<dbReference type="InterPro" id="IPR050553">
    <property type="entry name" value="Thioredoxin_ResA/DsbE_sf"/>
</dbReference>
<proteinExistence type="predicted"/>
<dbReference type="CDD" id="cd02966">
    <property type="entry name" value="TlpA_like_family"/>
    <property type="match status" value="1"/>
</dbReference>
<evidence type="ECO:0000313" key="4">
    <source>
        <dbReference type="Proteomes" id="UP000237662"/>
    </source>
</evidence>
<dbReference type="EMBL" id="PTJC01000006">
    <property type="protein sequence ID" value="PPK86598.1"/>
    <property type="molecule type" value="Genomic_DNA"/>
</dbReference>
<dbReference type="GO" id="GO:0016491">
    <property type="term" value="F:oxidoreductase activity"/>
    <property type="evidence" value="ECO:0007669"/>
    <property type="project" value="InterPro"/>
</dbReference>
<keyword evidence="1" id="KW-0732">Signal</keyword>
<dbReference type="RefSeq" id="WP_104421024.1">
    <property type="nucleotide sequence ID" value="NZ_PTJC01000006.1"/>
</dbReference>
<comment type="caution">
    <text evidence="3">The sequence shown here is derived from an EMBL/GenBank/DDBJ whole genome shotgun (WGS) entry which is preliminary data.</text>
</comment>
<organism evidence="3 4">
    <name type="scientific">Neolewinella xylanilytica</name>
    <dbReference type="NCBI Taxonomy" id="1514080"/>
    <lineage>
        <taxon>Bacteria</taxon>
        <taxon>Pseudomonadati</taxon>
        <taxon>Bacteroidota</taxon>
        <taxon>Saprospiria</taxon>
        <taxon>Saprospirales</taxon>
        <taxon>Lewinellaceae</taxon>
        <taxon>Neolewinella</taxon>
    </lineage>
</organism>
<feature type="signal peptide" evidence="1">
    <location>
        <begin position="1"/>
        <end position="19"/>
    </location>
</feature>
<dbReference type="PANTHER" id="PTHR42852">
    <property type="entry name" value="THIOL:DISULFIDE INTERCHANGE PROTEIN DSBE"/>
    <property type="match status" value="1"/>
</dbReference>
<dbReference type="OrthoDB" id="750178at2"/>
<dbReference type="Gene3D" id="3.40.30.10">
    <property type="entry name" value="Glutaredoxin"/>
    <property type="match status" value="1"/>
</dbReference>
<dbReference type="Proteomes" id="UP000237662">
    <property type="component" value="Unassembled WGS sequence"/>
</dbReference>
<dbReference type="InterPro" id="IPR000866">
    <property type="entry name" value="AhpC/TSA"/>
</dbReference>
<dbReference type="SUPFAM" id="SSF52833">
    <property type="entry name" value="Thioredoxin-like"/>
    <property type="match status" value="1"/>
</dbReference>